<gene>
    <name evidence="1" type="ORF">FQN60_017166</name>
</gene>
<sequence length="118" mass="13734">MQNTDGRGWWSEIIQQRQTFWLGASHNSYLIIMKGALAQRFCPGHIWNHPQTKRRREGKGKHFELQSRQYSLLRSYDFIQKAKDKRKTVNGVPQTTIAKASGDMSCISVPLQAEKYEH</sequence>
<evidence type="ECO:0000313" key="1">
    <source>
        <dbReference type="EMBL" id="KAA8591792.1"/>
    </source>
</evidence>
<reference evidence="1 2" key="1">
    <citation type="submission" date="2019-08" db="EMBL/GenBank/DDBJ databases">
        <title>A chromosome-level genome assembly, high-density linkage maps, and genome scans reveal the genomic architecture of hybrid incompatibilities underlying speciation via character displacement in darters (Percidae: Etheostominae).</title>
        <authorList>
            <person name="Moran R.L."/>
            <person name="Catchen J.M."/>
            <person name="Fuller R.C."/>
        </authorList>
    </citation>
    <scope>NUCLEOTIDE SEQUENCE [LARGE SCALE GENOMIC DNA]</scope>
    <source>
        <strain evidence="1">EspeVRDwgs_2016</strain>
        <tissue evidence="1">Muscle</tissue>
    </source>
</reference>
<dbReference type="EMBL" id="VOFY01000006">
    <property type="protein sequence ID" value="KAA8591792.1"/>
    <property type="molecule type" value="Genomic_DNA"/>
</dbReference>
<organism evidence="1 2">
    <name type="scientific">Etheostoma spectabile</name>
    <name type="common">orangethroat darter</name>
    <dbReference type="NCBI Taxonomy" id="54343"/>
    <lineage>
        <taxon>Eukaryota</taxon>
        <taxon>Metazoa</taxon>
        <taxon>Chordata</taxon>
        <taxon>Craniata</taxon>
        <taxon>Vertebrata</taxon>
        <taxon>Euteleostomi</taxon>
        <taxon>Actinopterygii</taxon>
        <taxon>Neopterygii</taxon>
        <taxon>Teleostei</taxon>
        <taxon>Neoteleostei</taxon>
        <taxon>Acanthomorphata</taxon>
        <taxon>Eupercaria</taxon>
        <taxon>Perciformes</taxon>
        <taxon>Percoidei</taxon>
        <taxon>Percidae</taxon>
        <taxon>Etheostomatinae</taxon>
        <taxon>Etheostoma</taxon>
    </lineage>
</organism>
<dbReference type="AlphaFoldDB" id="A0A5J5DEP4"/>
<proteinExistence type="predicted"/>
<evidence type="ECO:0000313" key="2">
    <source>
        <dbReference type="Proteomes" id="UP000327493"/>
    </source>
</evidence>
<comment type="caution">
    <text evidence="1">The sequence shown here is derived from an EMBL/GenBank/DDBJ whole genome shotgun (WGS) entry which is preliminary data.</text>
</comment>
<feature type="non-terminal residue" evidence="1">
    <location>
        <position position="118"/>
    </location>
</feature>
<accession>A0A5J5DEP4</accession>
<protein>
    <submittedName>
        <fullName evidence="1">Uncharacterized protein</fullName>
    </submittedName>
</protein>
<keyword evidence="2" id="KW-1185">Reference proteome</keyword>
<name>A0A5J5DEP4_9PERO</name>
<dbReference type="Proteomes" id="UP000327493">
    <property type="component" value="Chromosome 6"/>
</dbReference>